<proteinExistence type="predicted"/>
<feature type="compositionally biased region" description="Basic and acidic residues" evidence="1">
    <location>
        <begin position="337"/>
        <end position="367"/>
    </location>
</feature>
<dbReference type="RefSeq" id="XP_028155562.1">
    <property type="nucleotide sequence ID" value="XM_028299761.1"/>
</dbReference>
<feature type="compositionally biased region" description="Basic and acidic residues" evidence="1">
    <location>
        <begin position="185"/>
        <end position="210"/>
    </location>
</feature>
<reference evidence="4" key="1">
    <citation type="submission" date="2025-08" db="UniProtKB">
        <authorList>
            <consortium name="RefSeq"/>
        </authorList>
    </citation>
    <scope>IDENTIFICATION</scope>
    <source>
        <tissue evidence="4">Whole insect</tissue>
    </source>
</reference>
<evidence type="ECO:0000313" key="4">
    <source>
        <dbReference type="RefSeq" id="XP_028155562.1"/>
    </source>
</evidence>
<feature type="compositionally biased region" description="Basic and acidic residues" evidence="1">
    <location>
        <begin position="264"/>
        <end position="289"/>
    </location>
</feature>
<feature type="region of interest" description="Disordered" evidence="1">
    <location>
        <begin position="325"/>
        <end position="370"/>
    </location>
</feature>
<gene>
    <name evidence="4" type="primary">LOC114349400</name>
</gene>
<evidence type="ECO:0000256" key="1">
    <source>
        <dbReference type="SAM" id="MobiDB-lite"/>
    </source>
</evidence>
<sequence>MFKINILIFLIVVSSSCINCQLDIFQDLPLEADSQEFDELEQQINNDIWDEVENQHQELDSPEKLLQKICALYDFEIKTERVECQDVKIVSKSLNVNNHVIHKRQAEDELEGSGDDSPIQTEEEKPEESDTNPEEAKTEEPLETTAAEASQKEKVVEENIAPVLPESDKATKTEEPLETTAAEASQKEKVVDENVVHVLPESDKATKTEEPLETTAAEASTAEEQRIKPFKPFKKQALEIPLEEPIKDDSIQSSTAASSVEITSKQEHHEEEKSIEDVKKISPEIKNEEATTAQAHSEAPLKQPELDIPEMVAPKEVPVDVLVKKQDESTNAPKLEIPVKEAESPVKEDEASSKQHIETSETKKDDIQLPDEEIILHQSGNAILNDNKDGMSNAEKTVRKMEANESIKSQVSDIEEPKAGATSEGAIGGKDTKLLIIIGGLVAAVGVAAFAYNVMKKRKATAAESRVPTQMNGNGDRNDPEEGREMKPLMKSPQPNSSVEYKDEK</sequence>
<feature type="region of interest" description="Disordered" evidence="1">
    <location>
        <begin position="244"/>
        <end position="312"/>
    </location>
</feature>
<dbReference type="InParanoid" id="A0A6P7HA73"/>
<feature type="region of interest" description="Disordered" evidence="1">
    <location>
        <begin position="104"/>
        <end position="232"/>
    </location>
</feature>
<feature type="compositionally biased region" description="Basic and acidic residues" evidence="1">
    <location>
        <begin position="476"/>
        <end position="488"/>
    </location>
</feature>
<dbReference type="AlphaFoldDB" id="A0A6P7HA73"/>
<feature type="signal peptide" evidence="3">
    <location>
        <begin position="1"/>
        <end position="17"/>
    </location>
</feature>
<feature type="compositionally biased region" description="Polar residues" evidence="1">
    <location>
        <begin position="251"/>
        <end position="263"/>
    </location>
</feature>
<dbReference type="OrthoDB" id="6766051at2759"/>
<keyword evidence="2" id="KW-1133">Transmembrane helix</keyword>
<feature type="compositionally biased region" description="Low complexity" evidence="1">
    <location>
        <begin position="213"/>
        <end position="222"/>
    </location>
</feature>
<accession>A0A6P7HA73</accession>
<keyword evidence="2" id="KW-0472">Membrane</keyword>
<dbReference type="KEGG" id="dvv:114349400"/>
<evidence type="ECO:0000256" key="2">
    <source>
        <dbReference type="SAM" id="Phobius"/>
    </source>
</evidence>
<feature type="compositionally biased region" description="Basic and acidic residues" evidence="1">
    <location>
        <begin position="166"/>
        <end position="175"/>
    </location>
</feature>
<dbReference type="PROSITE" id="PS51257">
    <property type="entry name" value="PROKAR_LIPOPROTEIN"/>
    <property type="match status" value="1"/>
</dbReference>
<evidence type="ECO:0000256" key="3">
    <source>
        <dbReference type="SAM" id="SignalP"/>
    </source>
</evidence>
<feature type="transmembrane region" description="Helical" evidence="2">
    <location>
        <begin position="434"/>
        <end position="455"/>
    </location>
</feature>
<feature type="region of interest" description="Disordered" evidence="1">
    <location>
        <begin position="405"/>
        <end position="426"/>
    </location>
</feature>
<feature type="chain" id="PRO_5028117375" evidence="3">
    <location>
        <begin position="18"/>
        <end position="505"/>
    </location>
</feature>
<keyword evidence="3" id="KW-0732">Signal</keyword>
<organism evidence="4">
    <name type="scientific">Diabrotica virgifera virgifera</name>
    <name type="common">western corn rootworm</name>
    <dbReference type="NCBI Taxonomy" id="50390"/>
    <lineage>
        <taxon>Eukaryota</taxon>
        <taxon>Metazoa</taxon>
        <taxon>Ecdysozoa</taxon>
        <taxon>Arthropoda</taxon>
        <taxon>Hexapoda</taxon>
        <taxon>Insecta</taxon>
        <taxon>Pterygota</taxon>
        <taxon>Neoptera</taxon>
        <taxon>Endopterygota</taxon>
        <taxon>Coleoptera</taxon>
        <taxon>Polyphaga</taxon>
        <taxon>Cucujiformia</taxon>
        <taxon>Chrysomeloidea</taxon>
        <taxon>Chrysomelidae</taxon>
        <taxon>Galerucinae</taxon>
        <taxon>Diabroticina</taxon>
        <taxon>Diabroticites</taxon>
        <taxon>Diabrotica</taxon>
    </lineage>
</organism>
<feature type="region of interest" description="Disordered" evidence="1">
    <location>
        <begin position="459"/>
        <end position="505"/>
    </location>
</feature>
<protein>
    <submittedName>
        <fullName evidence="4">A-kinase anchor protein 200-like</fullName>
    </submittedName>
</protein>
<name>A0A6P7HA73_DIAVI</name>
<feature type="compositionally biased region" description="Acidic residues" evidence="1">
    <location>
        <begin position="124"/>
        <end position="133"/>
    </location>
</feature>
<keyword evidence="2" id="KW-0812">Transmembrane</keyword>